<dbReference type="InterPro" id="IPR015943">
    <property type="entry name" value="WD40/YVTN_repeat-like_dom_sf"/>
</dbReference>
<name>A0AAU9UEF5_EUPED</name>
<gene>
    <name evidence="2" type="ORF">EEDITHA_LOCUS11766</name>
</gene>
<dbReference type="GO" id="GO:0000289">
    <property type="term" value="P:nuclear-transcribed mRNA poly(A) tail shortening"/>
    <property type="evidence" value="ECO:0007669"/>
    <property type="project" value="TreeGrafter"/>
</dbReference>
<dbReference type="Pfam" id="PF20770">
    <property type="entry name" value="PAN2_N"/>
    <property type="match status" value="1"/>
</dbReference>
<dbReference type="SUPFAM" id="SSF50978">
    <property type="entry name" value="WD40 repeat-like"/>
    <property type="match status" value="1"/>
</dbReference>
<dbReference type="GO" id="GO:0031251">
    <property type="term" value="C:PAN complex"/>
    <property type="evidence" value="ECO:0007669"/>
    <property type="project" value="TreeGrafter"/>
</dbReference>
<protein>
    <recommendedName>
        <fullName evidence="1">USP domain-containing protein</fullName>
    </recommendedName>
</protein>
<dbReference type="Gene3D" id="4.10.1000.40">
    <property type="match status" value="1"/>
</dbReference>
<dbReference type="PROSITE" id="PS50235">
    <property type="entry name" value="USP_3"/>
    <property type="match status" value="1"/>
</dbReference>
<dbReference type="Gene3D" id="2.130.10.10">
    <property type="entry name" value="YVTN repeat-like/Quinoprotein amine dehydrogenase"/>
    <property type="match status" value="1"/>
</dbReference>
<dbReference type="InterPro" id="IPR028881">
    <property type="entry name" value="PAN2_UCH_dom"/>
</dbReference>
<dbReference type="PANTHER" id="PTHR15728:SF0">
    <property type="entry name" value="PAN2-PAN3 DEADENYLATION COMPLEX CATALYTIC SUBUNIT PAN2"/>
    <property type="match status" value="1"/>
</dbReference>
<dbReference type="Pfam" id="PF13423">
    <property type="entry name" value="UCH_1"/>
    <property type="match status" value="1"/>
</dbReference>
<accession>A0AAU9UEF5</accession>
<dbReference type="InterPro" id="IPR048841">
    <property type="entry name" value="PAN2_N"/>
</dbReference>
<dbReference type="InterPro" id="IPR028889">
    <property type="entry name" value="USP"/>
</dbReference>
<feature type="domain" description="USP" evidence="1">
    <location>
        <begin position="489"/>
        <end position="957"/>
    </location>
</feature>
<sequence>MEFHYSDLGVQSEHIMDDQFQAKYSQPYILRNQEAEYEVRSTVLVDGGDRFGVSASVFDKYEELIWMGNQGGHVTSYYGPNMQKYTSFQIHQSEEVRDILTLDSGIYCLTKTSLRHQIRRGIPKHTHKSPNMLDMQCLFQVNSHKFLIGGHQDKLLELDINKMTETVIKVPEEGCAVIRSGGGSLAACGSANGLVSLRDIRSPGNAEHTFRAHTACLSDLDMQGDHLITCGFTQSATVAVPEPYVLVWDVRRVKGKAAWSIPTVSPPLLLHFVPAVSGRAVALAGDGHVTLFHVNEAHESEYQSVFQVDTQNSQCSVMDVSSTSQALVFGDQSGHLHLFSAQHNHEPHFNNFSRATEFADPVPELPAVSFSDTTFQFSSVPLPPLASGTRWFNELAPDFFKKMYRKPKPIDPEVLKTMKMQGPIGYAPNPKTHRRNEMPYVEDNLDELKKHDTNINVQPIPRHYMKSEMRFNKLVPSEDEVVINRTGLPGLEATVPNSYCNAMLQVLYYIPPLKATLLAHTCAKEFCLSCELGFLFRTLDRSGGSACAASNFLRAFRTVPEAAALGLILPERGERQLDLGALIQSWNRFILHQIHYEILETRKKEKEMAYLAQKTSTPKTRINNTRQMNGQYEYQYNNDLEFLGPSEYEDELDEEQWRNNHDEGTAVTNHVQNDIVETNSQQADNEESEISQLFAIGRQQVNKCMKCNKEEERESAALACALQYAEGARGFVELVRASLAARRATPAWCERCARFTPTTQRGRILRLPPILAINCGGVTAQEKAYWAKGVQKEVLEASKRPGTSKPCRYGLHCARPGCRFKHPERPASTSQCNSLKNSSQESNCVLPHQLHIRLQSDGEVIINEKTDSPIEIRPDISKHKKKPVTTRSEQEYNLTAVVVCVEDNPKNLVSYVRIPDKKDEIRWFLFNDMSIIQVSQEEVVQFSSWWKSPCVVFYSSATICGS</sequence>
<dbReference type="InterPro" id="IPR036322">
    <property type="entry name" value="WD40_repeat_dom_sf"/>
</dbReference>
<comment type="caution">
    <text evidence="2">The sequence shown here is derived from an EMBL/GenBank/DDBJ whole genome shotgun (WGS) entry which is preliminary data.</text>
</comment>
<dbReference type="InterPro" id="IPR038765">
    <property type="entry name" value="Papain-like_cys_pep_sf"/>
</dbReference>
<dbReference type="InterPro" id="IPR050785">
    <property type="entry name" value="PAN2-PAN3_catalytic_subunit"/>
</dbReference>
<proteinExistence type="predicted"/>
<dbReference type="Gene3D" id="3.90.70.10">
    <property type="entry name" value="Cysteine proteinases"/>
    <property type="match status" value="1"/>
</dbReference>
<dbReference type="SUPFAM" id="SSF54001">
    <property type="entry name" value="Cysteine proteinases"/>
    <property type="match status" value="1"/>
</dbReference>
<evidence type="ECO:0000313" key="2">
    <source>
        <dbReference type="EMBL" id="CAH2096423.1"/>
    </source>
</evidence>
<evidence type="ECO:0000259" key="1">
    <source>
        <dbReference type="PROSITE" id="PS50235"/>
    </source>
</evidence>
<reference evidence="2" key="1">
    <citation type="submission" date="2022-03" db="EMBL/GenBank/DDBJ databases">
        <authorList>
            <person name="Tunstrom K."/>
        </authorList>
    </citation>
    <scope>NUCLEOTIDE SEQUENCE</scope>
</reference>
<dbReference type="AlphaFoldDB" id="A0AAU9UEF5"/>
<keyword evidence="3" id="KW-1185">Reference proteome</keyword>
<dbReference type="PANTHER" id="PTHR15728">
    <property type="entry name" value="DEADENYLATION COMPLEX CATALYTIC SUBUNIT PAN2"/>
    <property type="match status" value="1"/>
</dbReference>
<dbReference type="GO" id="GO:0004535">
    <property type="term" value="F:poly(A)-specific ribonuclease activity"/>
    <property type="evidence" value="ECO:0007669"/>
    <property type="project" value="TreeGrafter"/>
</dbReference>
<organism evidence="2 3">
    <name type="scientific">Euphydryas editha</name>
    <name type="common">Edith's checkerspot</name>
    <dbReference type="NCBI Taxonomy" id="104508"/>
    <lineage>
        <taxon>Eukaryota</taxon>
        <taxon>Metazoa</taxon>
        <taxon>Ecdysozoa</taxon>
        <taxon>Arthropoda</taxon>
        <taxon>Hexapoda</taxon>
        <taxon>Insecta</taxon>
        <taxon>Pterygota</taxon>
        <taxon>Neoptera</taxon>
        <taxon>Endopterygota</taxon>
        <taxon>Lepidoptera</taxon>
        <taxon>Glossata</taxon>
        <taxon>Ditrysia</taxon>
        <taxon>Papilionoidea</taxon>
        <taxon>Nymphalidae</taxon>
        <taxon>Nymphalinae</taxon>
        <taxon>Euphydryas</taxon>
    </lineage>
</organism>
<dbReference type="EMBL" id="CAKOGL010000016">
    <property type="protein sequence ID" value="CAH2096423.1"/>
    <property type="molecule type" value="Genomic_DNA"/>
</dbReference>
<dbReference type="GO" id="GO:0000932">
    <property type="term" value="C:P-body"/>
    <property type="evidence" value="ECO:0007669"/>
    <property type="project" value="TreeGrafter"/>
</dbReference>
<evidence type="ECO:0000313" key="3">
    <source>
        <dbReference type="Proteomes" id="UP001153954"/>
    </source>
</evidence>
<dbReference type="Proteomes" id="UP001153954">
    <property type="component" value="Unassembled WGS sequence"/>
</dbReference>